<protein>
    <submittedName>
        <fullName evidence="2">Uncharacterized protein</fullName>
    </submittedName>
</protein>
<proteinExistence type="predicted"/>
<dbReference type="Proteomes" id="UP001234178">
    <property type="component" value="Unassembled WGS sequence"/>
</dbReference>
<accession>A0ABR0B2C1</accession>
<dbReference type="EMBL" id="JAOYFB010000040">
    <property type="protein sequence ID" value="KAK4035844.1"/>
    <property type="molecule type" value="Genomic_DNA"/>
</dbReference>
<reference evidence="2 3" key="1">
    <citation type="journal article" date="2023" name="Nucleic Acids Res.">
        <title>The hologenome of Daphnia magna reveals possible DNA methylation and microbiome-mediated evolution of the host genome.</title>
        <authorList>
            <person name="Chaturvedi A."/>
            <person name="Li X."/>
            <person name="Dhandapani V."/>
            <person name="Marshall H."/>
            <person name="Kissane S."/>
            <person name="Cuenca-Cambronero M."/>
            <person name="Asole G."/>
            <person name="Calvet F."/>
            <person name="Ruiz-Romero M."/>
            <person name="Marangio P."/>
            <person name="Guigo R."/>
            <person name="Rago D."/>
            <person name="Mirbahai L."/>
            <person name="Eastwood N."/>
            <person name="Colbourne J.K."/>
            <person name="Zhou J."/>
            <person name="Mallon E."/>
            <person name="Orsini L."/>
        </authorList>
    </citation>
    <scope>NUCLEOTIDE SEQUENCE [LARGE SCALE GENOMIC DNA]</scope>
    <source>
        <strain evidence="2">LRV0_1</strain>
    </source>
</reference>
<comment type="caution">
    <text evidence="2">The sequence shown here is derived from an EMBL/GenBank/DDBJ whole genome shotgun (WGS) entry which is preliminary data.</text>
</comment>
<evidence type="ECO:0000313" key="2">
    <source>
        <dbReference type="EMBL" id="KAK4035844.1"/>
    </source>
</evidence>
<evidence type="ECO:0000256" key="1">
    <source>
        <dbReference type="SAM" id="MobiDB-lite"/>
    </source>
</evidence>
<feature type="region of interest" description="Disordered" evidence="1">
    <location>
        <begin position="61"/>
        <end position="83"/>
    </location>
</feature>
<evidence type="ECO:0000313" key="3">
    <source>
        <dbReference type="Proteomes" id="UP001234178"/>
    </source>
</evidence>
<sequence length="83" mass="9544">MPTAGKGTTALGLGKYFCVGLDDRRHSFPPKVGIISLLTQHRPLADTMDELSKRHKRCIDMRGSERLQQSRHRHWPEMHSTTY</sequence>
<name>A0ABR0B2C1_9CRUS</name>
<organism evidence="2 3">
    <name type="scientific">Daphnia magna</name>
    <dbReference type="NCBI Taxonomy" id="35525"/>
    <lineage>
        <taxon>Eukaryota</taxon>
        <taxon>Metazoa</taxon>
        <taxon>Ecdysozoa</taxon>
        <taxon>Arthropoda</taxon>
        <taxon>Crustacea</taxon>
        <taxon>Branchiopoda</taxon>
        <taxon>Diplostraca</taxon>
        <taxon>Cladocera</taxon>
        <taxon>Anomopoda</taxon>
        <taxon>Daphniidae</taxon>
        <taxon>Daphnia</taxon>
    </lineage>
</organism>
<gene>
    <name evidence="2" type="ORF">OUZ56_027925</name>
</gene>
<keyword evidence="3" id="KW-1185">Reference proteome</keyword>